<evidence type="ECO:0000313" key="1">
    <source>
        <dbReference type="EMBL" id="GEO08743.1"/>
    </source>
</evidence>
<comment type="caution">
    <text evidence="1">The sequence shown here is derived from an EMBL/GenBank/DDBJ whole genome shotgun (WGS) entry which is preliminary data.</text>
</comment>
<evidence type="ECO:0000313" key="2">
    <source>
        <dbReference type="Proteomes" id="UP000321513"/>
    </source>
</evidence>
<organism evidence="1 2">
    <name type="scientific">Segetibacter aerophilus</name>
    <dbReference type="NCBI Taxonomy" id="670293"/>
    <lineage>
        <taxon>Bacteria</taxon>
        <taxon>Pseudomonadati</taxon>
        <taxon>Bacteroidota</taxon>
        <taxon>Chitinophagia</taxon>
        <taxon>Chitinophagales</taxon>
        <taxon>Chitinophagaceae</taxon>
        <taxon>Segetibacter</taxon>
    </lineage>
</organism>
<name>A0A512B9X7_9BACT</name>
<dbReference type="RefSeq" id="WP_147202810.1">
    <property type="nucleotide sequence ID" value="NZ_BJYT01000004.1"/>
</dbReference>
<protein>
    <submittedName>
        <fullName evidence="1">Uncharacterized protein</fullName>
    </submittedName>
</protein>
<keyword evidence="2" id="KW-1185">Reference proteome</keyword>
<dbReference type="AlphaFoldDB" id="A0A512B9X7"/>
<proteinExistence type="predicted"/>
<reference evidence="1 2" key="1">
    <citation type="submission" date="2019-07" db="EMBL/GenBank/DDBJ databases">
        <title>Whole genome shotgun sequence of Segetibacter aerophilus NBRC 106135.</title>
        <authorList>
            <person name="Hosoyama A."/>
            <person name="Uohara A."/>
            <person name="Ohji S."/>
            <person name="Ichikawa N."/>
        </authorList>
    </citation>
    <scope>NUCLEOTIDE SEQUENCE [LARGE SCALE GENOMIC DNA]</scope>
    <source>
        <strain evidence="1 2">NBRC 106135</strain>
    </source>
</reference>
<gene>
    <name evidence="1" type="ORF">SAE01_12390</name>
</gene>
<dbReference type="EMBL" id="BJYT01000004">
    <property type="protein sequence ID" value="GEO08743.1"/>
    <property type="molecule type" value="Genomic_DNA"/>
</dbReference>
<dbReference type="Proteomes" id="UP000321513">
    <property type="component" value="Unassembled WGS sequence"/>
</dbReference>
<sequence length="171" mass="19272">MAVKSSKVSSKQKRVADITEMLASGMERKEILRKVSKTCKVSSRTIDNEIKEAKEILKKRQLEAEEIRLRVRTKMTEDAVKEGLKSDLELELILSQIACANVEVEDWVKGEVVMRSVSPMESIAAIDKIFKKRGSYAPIKQANTDKSGNDVEQPRPYSKDELLLILHKANG</sequence>
<accession>A0A512B9X7</accession>